<dbReference type="PATRIC" id="fig|862908.3.peg.2462"/>
<sequence length="406" mass="46941">MKIFLLLTLFISPLLQAKVWHSQSAWTQESSKEFSNWIASDEYNVNLFQVGSKWENIKTDCADAIIAAQVIFAFERRIQFSLQLSEGSAHSITSDSHKFDQIQDDVQRVKSFIHYLGESIGTEGLARYNSYPIDLREIRPGDFYISRWKTNGNFIRHAAMIKEVLPTGHLVLYSSTTPVKVRELEVREGMPLHVLSGKPWGFKRIRPAAMSAHELEDYSLNQYDLLNQVGEDSFFPRVIDHLKVEEDSLEENLKRRVRNLCSQLKLRNREINSTQIYLESIGHRCMNYSEYDEHSTPSRDKSLLNGIKRLLYGWKKIRRSNSATELSHELTSALDSILRKNDSDEARLELRKMCHIRLNLNGENLLYDLKNFFDLSMKGQISSHPNDTVAKRWGAPGQNTSCKSFY</sequence>
<evidence type="ECO:0000256" key="1">
    <source>
        <dbReference type="SAM" id="SignalP"/>
    </source>
</evidence>
<keyword evidence="1" id="KW-0732">Signal</keyword>
<dbReference type="KEGG" id="bmx:BMS_2578"/>
<reference evidence="3" key="1">
    <citation type="journal article" date="2013" name="ISME J.">
        <title>A small predatory core genome in the divergent marine Bacteriovorax marinus SJ and the terrestrial Bdellovibrio bacteriovorus.</title>
        <authorList>
            <person name="Crossman L.C."/>
            <person name="Chen H."/>
            <person name="Cerdeno-Tarraga A.M."/>
            <person name="Brooks K."/>
            <person name="Quail M.A."/>
            <person name="Pineiro S.A."/>
            <person name="Hobley L."/>
            <person name="Sockett R.E."/>
            <person name="Bentley S.D."/>
            <person name="Parkhill J."/>
            <person name="Williams H.N."/>
            <person name="Stine O.C."/>
        </authorList>
    </citation>
    <scope>NUCLEOTIDE SEQUENCE [LARGE SCALE GENOMIC DNA]</scope>
    <source>
        <strain evidence="3">ATCC BAA-682 / DSM 15412 / SJ</strain>
    </source>
</reference>
<dbReference type="EMBL" id="FQ312005">
    <property type="protein sequence ID" value="CBW27365.1"/>
    <property type="molecule type" value="Genomic_DNA"/>
</dbReference>
<evidence type="ECO:0000313" key="3">
    <source>
        <dbReference type="Proteomes" id="UP000008963"/>
    </source>
</evidence>
<dbReference type="AlphaFoldDB" id="E1X621"/>
<feature type="chain" id="PRO_5003154611" evidence="1">
    <location>
        <begin position="18"/>
        <end position="406"/>
    </location>
</feature>
<dbReference type="Proteomes" id="UP000008963">
    <property type="component" value="Chromosome"/>
</dbReference>
<dbReference type="HOGENOM" id="CLU_670425_0_0_7"/>
<protein>
    <submittedName>
        <fullName evidence="2">Exported protein</fullName>
    </submittedName>
</protein>
<evidence type="ECO:0000313" key="2">
    <source>
        <dbReference type="EMBL" id="CBW27365.1"/>
    </source>
</evidence>
<dbReference type="RefSeq" id="WP_014245141.1">
    <property type="nucleotide sequence ID" value="NC_016620.1"/>
</dbReference>
<feature type="signal peptide" evidence="1">
    <location>
        <begin position="1"/>
        <end position="17"/>
    </location>
</feature>
<organism evidence="2 3">
    <name type="scientific">Halobacteriovorax marinus (strain ATCC BAA-682 / DSM 15412 / SJ)</name>
    <name type="common">Bacteriovorax marinus</name>
    <dbReference type="NCBI Taxonomy" id="862908"/>
    <lineage>
        <taxon>Bacteria</taxon>
        <taxon>Pseudomonadati</taxon>
        <taxon>Bdellovibrionota</taxon>
        <taxon>Bacteriovoracia</taxon>
        <taxon>Bacteriovoracales</taxon>
        <taxon>Halobacteriovoraceae</taxon>
        <taxon>Halobacteriovorax</taxon>
    </lineage>
</organism>
<accession>E1X621</accession>
<name>E1X621_HALMS</name>
<dbReference type="OrthoDB" id="5288260at2"/>
<dbReference type="eggNOG" id="ENOG503145M">
    <property type="taxonomic scope" value="Bacteria"/>
</dbReference>
<keyword evidence="3" id="KW-1185">Reference proteome</keyword>
<dbReference type="STRING" id="862908.BMS_2578"/>
<gene>
    <name evidence="2" type="ordered locus">BMS_2578</name>
</gene>
<proteinExistence type="predicted"/>